<dbReference type="AlphaFoldDB" id="A0AAP0J514"/>
<accession>A0AAP0J514</accession>
<organism evidence="1 2">
    <name type="scientific">Stephania cephalantha</name>
    <dbReference type="NCBI Taxonomy" id="152367"/>
    <lineage>
        <taxon>Eukaryota</taxon>
        <taxon>Viridiplantae</taxon>
        <taxon>Streptophyta</taxon>
        <taxon>Embryophyta</taxon>
        <taxon>Tracheophyta</taxon>
        <taxon>Spermatophyta</taxon>
        <taxon>Magnoliopsida</taxon>
        <taxon>Ranunculales</taxon>
        <taxon>Menispermaceae</taxon>
        <taxon>Menispermoideae</taxon>
        <taxon>Cissampelideae</taxon>
        <taxon>Stephania</taxon>
    </lineage>
</organism>
<name>A0AAP0J514_9MAGN</name>
<comment type="caution">
    <text evidence="1">The sequence shown here is derived from an EMBL/GenBank/DDBJ whole genome shotgun (WGS) entry which is preliminary data.</text>
</comment>
<reference evidence="1 2" key="1">
    <citation type="submission" date="2024-01" db="EMBL/GenBank/DDBJ databases">
        <title>Genome assemblies of Stephania.</title>
        <authorList>
            <person name="Yang L."/>
        </authorList>
    </citation>
    <scope>NUCLEOTIDE SEQUENCE [LARGE SCALE GENOMIC DNA]</scope>
    <source>
        <strain evidence="1">JXDWG</strain>
        <tissue evidence="1">Leaf</tissue>
    </source>
</reference>
<sequence>MVWLRVATLPWRSQRSPARWLRPTGVCHWAFTEDQVILNLEENLEQIAIFTNSRQEVEVKSNEKEVEKLVPNKKTCHEILKEVEKPTLDDCNNIGASLEQEDSLEHAKDVINTDDIESHDSGADSKRFKAIKNEKCHENFRSHILGFVQGTINLFDHSFVVPSLSYPQDLQEQWNREQVEIFVEILERVMWRPQTPRQTGYRHVAGHVTKRATSPHT</sequence>
<dbReference type="EMBL" id="JBBNAG010000006">
    <property type="protein sequence ID" value="KAK9126543.1"/>
    <property type="molecule type" value="Genomic_DNA"/>
</dbReference>
<proteinExistence type="predicted"/>
<protein>
    <submittedName>
        <fullName evidence="1">Uncharacterized protein</fullName>
    </submittedName>
</protein>
<evidence type="ECO:0000313" key="2">
    <source>
        <dbReference type="Proteomes" id="UP001419268"/>
    </source>
</evidence>
<keyword evidence="2" id="KW-1185">Reference proteome</keyword>
<evidence type="ECO:0000313" key="1">
    <source>
        <dbReference type="EMBL" id="KAK9126543.1"/>
    </source>
</evidence>
<gene>
    <name evidence="1" type="ORF">Scep_015389</name>
</gene>
<dbReference type="Proteomes" id="UP001419268">
    <property type="component" value="Unassembled WGS sequence"/>
</dbReference>